<feature type="domain" description="Right handed beta helix" evidence="7">
    <location>
        <begin position="241"/>
        <end position="405"/>
    </location>
</feature>
<evidence type="ECO:0000256" key="3">
    <source>
        <dbReference type="ARBA" id="ARBA00022729"/>
    </source>
</evidence>
<organism evidence="9 10">
    <name type="scientific">Nonomuraea mangrovi</name>
    <dbReference type="NCBI Taxonomy" id="2316207"/>
    <lineage>
        <taxon>Bacteria</taxon>
        <taxon>Bacillati</taxon>
        <taxon>Actinomycetota</taxon>
        <taxon>Actinomycetes</taxon>
        <taxon>Streptosporangiales</taxon>
        <taxon>Streptosporangiaceae</taxon>
        <taxon>Nonomuraea</taxon>
    </lineage>
</organism>
<dbReference type="InterPro" id="IPR006626">
    <property type="entry name" value="PbH1"/>
</dbReference>
<evidence type="ECO:0000259" key="7">
    <source>
        <dbReference type="Pfam" id="PF13229"/>
    </source>
</evidence>
<evidence type="ECO:0000313" key="9">
    <source>
        <dbReference type="EMBL" id="MFD1936973.1"/>
    </source>
</evidence>
<dbReference type="PANTHER" id="PTHR40088:SF2">
    <property type="entry name" value="SECRETED SUGAR HYDROLASE"/>
    <property type="match status" value="1"/>
</dbReference>
<evidence type="ECO:0000256" key="1">
    <source>
        <dbReference type="ARBA" id="ARBA00004613"/>
    </source>
</evidence>
<dbReference type="Proteomes" id="UP001597368">
    <property type="component" value="Unassembled WGS sequence"/>
</dbReference>
<dbReference type="SUPFAM" id="SSF51126">
    <property type="entry name" value="Pectin lyase-like"/>
    <property type="match status" value="1"/>
</dbReference>
<feature type="domain" description="DUF1565" evidence="6">
    <location>
        <begin position="40"/>
        <end position="84"/>
    </location>
</feature>
<protein>
    <submittedName>
        <fullName evidence="9">Right-handed parallel beta-helix repeat-containing protein</fullName>
    </submittedName>
</protein>
<dbReference type="InterPro" id="IPR011459">
    <property type="entry name" value="DUF1565"/>
</dbReference>
<keyword evidence="2" id="KW-0964">Secreted</keyword>
<evidence type="ECO:0000256" key="2">
    <source>
        <dbReference type="ARBA" id="ARBA00022525"/>
    </source>
</evidence>
<feature type="region of interest" description="Disordered" evidence="4">
    <location>
        <begin position="581"/>
        <end position="618"/>
    </location>
</feature>
<evidence type="ECO:0000259" key="6">
    <source>
        <dbReference type="Pfam" id="PF07602"/>
    </source>
</evidence>
<dbReference type="EMBL" id="JBHUFV010000054">
    <property type="protein sequence ID" value="MFD1936973.1"/>
    <property type="molecule type" value="Genomic_DNA"/>
</dbReference>
<dbReference type="Pfam" id="PF18885">
    <property type="entry name" value="DUF5648"/>
    <property type="match status" value="1"/>
</dbReference>
<feature type="chain" id="PRO_5046833572" evidence="5">
    <location>
        <begin position="28"/>
        <end position="760"/>
    </location>
</feature>
<dbReference type="Pfam" id="PF13229">
    <property type="entry name" value="Beta_helix"/>
    <property type="match status" value="1"/>
</dbReference>
<dbReference type="Gene3D" id="2.160.20.10">
    <property type="entry name" value="Single-stranded right-handed beta-helix, Pectin lyase-like"/>
    <property type="match status" value="2"/>
</dbReference>
<comment type="caution">
    <text evidence="9">The sequence shown here is derived from an EMBL/GenBank/DDBJ whole genome shotgun (WGS) entry which is preliminary data.</text>
</comment>
<evidence type="ECO:0000256" key="5">
    <source>
        <dbReference type="SAM" id="SignalP"/>
    </source>
</evidence>
<evidence type="ECO:0000256" key="4">
    <source>
        <dbReference type="SAM" id="MobiDB-lite"/>
    </source>
</evidence>
<sequence>MTLCYRKVAIGLLAILTASSCAGTSSAAPSAATKIFVSAVDGDDSNSGTVERPLRTATEALSRAQAGTMTTIVLRAGDYRESLGGISKPVTLEAYSGEEVWLKGSSVIEPHRFVQDGHAWRLDGWNPDICRPGADLKACVYPSDITQGNELAGDPAMVFLNGKPMRQVADREHLRVGTFYSDSARNALYVGSDPAGQSIEVSDRRYAVQFLPGSEHSVVRGLGFTHYATSQDYRKQPAAVIAQADGVILEDNTITLNAAAGIVANASGMRLSGNEISYNGSNGVLSYQAGDLTFDGNRVIGNNLERTGLESARSLAGAGVKATYLRNAIIRDNVFDGNLGAGFWCDLSCENVTMVRNLARNNSKHGLYYEVSSRGLIASNLMTGNGQYGLKISGSNQVRVYNNTLADNAQTLLIAEDPRPHADRCSSDNCPGKEALDRGVTWDTTDVTLVNNIFAARAGGETVVETIDANERSSGKRVGADGMIPVSQMDHNGYYRADAASPSQLVTWALQDGGDAGYPTLPAFAETGRERHGLYQEGAQTYFIGKDGYRVRPDSAAATGGLPLPEDVAAAVGVEAGARPPLGALRWPGSNGEETRPEATPEPTDPSSGRRTSSGTGVLDRTVLLLSHPDDGRVLMTLDRKEAEQAATFQGFEDLGVGFLASHRRGPALAPVYRLAHPTTGDLLFTTSATERESAVAQWGYHARAVAFYAAAAPGPGLVAVHRLQKRAYHHYTTDTSARDAAIADGWRYEDIAFYVRPAA</sequence>
<dbReference type="InterPro" id="IPR012334">
    <property type="entry name" value="Pectin_lyas_fold"/>
</dbReference>
<dbReference type="PANTHER" id="PTHR40088">
    <property type="entry name" value="PECTATE LYASE (EUROFUNG)"/>
    <property type="match status" value="1"/>
</dbReference>
<feature type="domain" description="DUF5648" evidence="8">
    <location>
        <begin position="628"/>
        <end position="756"/>
    </location>
</feature>
<dbReference type="Pfam" id="PF07602">
    <property type="entry name" value="DUF1565"/>
    <property type="match status" value="1"/>
</dbReference>
<dbReference type="InterPro" id="IPR052052">
    <property type="entry name" value="Polysaccharide_Lyase_9"/>
</dbReference>
<dbReference type="InterPro" id="IPR043708">
    <property type="entry name" value="DUF5648"/>
</dbReference>
<feature type="signal peptide" evidence="5">
    <location>
        <begin position="1"/>
        <end position="27"/>
    </location>
</feature>
<reference evidence="10" key="1">
    <citation type="journal article" date="2019" name="Int. J. Syst. Evol. Microbiol.">
        <title>The Global Catalogue of Microorganisms (GCM) 10K type strain sequencing project: providing services to taxonomists for standard genome sequencing and annotation.</title>
        <authorList>
            <consortium name="The Broad Institute Genomics Platform"/>
            <consortium name="The Broad Institute Genome Sequencing Center for Infectious Disease"/>
            <person name="Wu L."/>
            <person name="Ma J."/>
        </authorList>
    </citation>
    <scope>NUCLEOTIDE SEQUENCE [LARGE SCALE GENOMIC DNA]</scope>
    <source>
        <strain evidence="10">ICMP 6774ER</strain>
    </source>
</reference>
<evidence type="ECO:0000313" key="10">
    <source>
        <dbReference type="Proteomes" id="UP001597368"/>
    </source>
</evidence>
<gene>
    <name evidence="9" type="ORF">ACFSKW_36445</name>
</gene>
<proteinExistence type="predicted"/>
<dbReference type="PROSITE" id="PS51257">
    <property type="entry name" value="PROKAR_LIPOPROTEIN"/>
    <property type="match status" value="1"/>
</dbReference>
<keyword evidence="10" id="KW-1185">Reference proteome</keyword>
<accession>A0ABW4T695</accession>
<dbReference type="InterPro" id="IPR039448">
    <property type="entry name" value="Beta_helix"/>
</dbReference>
<evidence type="ECO:0000259" key="8">
    <source>
        <dbReference type="Pfam" id="PF18885"/>
    </source>
</evidence>
<name>A0ABW4T695_9ACTN</name>
<feature type="compositionally biased region" description="Low complexity" evidence="4">
    <location>
        <begin position="601"/>
        <end position="617"/>
    </location>
</feature>
<dbReference type="SMART" id="SM00710">
    <property type="entry name" value="PbH1"/>
    <property type="match status" value="7"/>
</dbReference>
<keyword evidence="3 5" id="KW-0732">Signal</keyword>
<comment type="subcellular location">
    <subcellularLocation>
        <location evidence="1">Secreted</location>
    </subcellularLocation>
</comment>
<dbReference type="InterPro" id="IPR011050">
    <property type="entry name" value="Pectin_lyase_fold/virulence"/>
</dbReference>